<keyword evidence="12" id="KW-1185">Reference proteome</keyword>
<evidence type="ECO:0000256" key="5">
    <source>
        <dbReference type="ARBA" id="ARBA00022824"/>
    </source>
</evidence>
<dbReference type="Proteomes" id="UP000761534">
    <property type="component" value="Unassembled WGS sequence"/>
</dbReference>
<dbReference type="InterPro" id="IPR000731">
    <property type="entry name" value="SSD"/>
</dbReference>
<gene>
    <name evidence="11" type="ORF">TRICI_000287</name>
</gene>
<dbReference type="PANTHER" id="PTHR46378:SF1">
    <property type="entry name" value="STEROL REGULATORY ELEMENT-BINDING PROTEIN CLEAVAGE-ACTIVATING PROTEIN"/>
    <property type="match status" value="1"/>
</dbReference>
<dbReference type="AlphaFoldDB" id="A0A642VDY8"/>
<keyword evidence="3" id="KW-0853">WD repeat</keyword>
<evidence type="ECO:0000313" key="12">
    <source>
        <dbReference type="Proteomes" id="UP000761534"/>
    </source>
</evidence>
<dbReference type="InterPro" id="IPR053958">
    <property type="entry name" value="HMGCR/SNAP/NPC1-like_SSD"/>
</dbReference>
<dbReference type="GO" id="GO:0000139">
    <property type="term" value="C:Golgi membrane"/>
    <property type="evidence" value="ECO:0007669"/>
    <property type="project" value="UniProtKB-SubCell"/>
</dbReference>
<keyword evidence="9" id="KW-1133">Transmembrane helix</keyword>
<feature type="transmembrane region" description="Helical" evidence="9">
    <location>
        <begin position="15"/>
        <end position="34"/>
    </location>
</feature>
<sequence length="1158" mass="128786">MKWALKVASSPRRYILWPTSIAFILSYSTIYVLFSDLLPNAGIPGVQEGDPDIYIRQALILPPAFSNALNNDVLQALDSFIHLQAKGVGNDTSSIGWVQSIGRDVSKVDFNDREYLQTVLYTPKLIGNADIHANNQLSASGLLISYVYYNTDGAMRWKEAVSTLLGETDYPAELLFSASTLLPNPSADTSSPNAYNFFPACPLSVTMIIVSYTVAMLYIWIALSGFTGVLSQAGLAIAFIVQLLLSIFSSLTITSVMFPSFSQYHIRQFMALPYLVSLMGAEHMLRLVNSISKTPSENSPLARISSAVEMSAPKAIQRVVVSCLILSIGCMPCLGFSSNAKALCIFTVISMLLDLMLHLSFFIAVLSVDLRRLELQDVFAASSSSPPIDNTILPHQDLSTNNNAPLSKDLNFHIRAFVYFRRIYLKQRIPQITMFASCALVGVYLFLASQDFMPQGVAVDHPTGKFAYFLNPLVQSGKIAELRDKKVLVYEPIVIYARCHPMSRAVDFALGNPLKGSLTPGILDLLSLHLFLEFVASLAFILSLTGIILKFILPKSIEIPDDQEFSDTAHFFSKDLVDYNALDILRIIIHESWIATLSLDHKVFVWNAAAINSRTKQATSPVQVPLPETFWPVYKVVMNGTSGLIALFSPKIPAVLVWNFKKNCQEYFFHNEQHLSTLPVDAFFSGMDLIVITRNCTLLSIPPHGDDIGVFPIKLSNTQSKLISATRLLTPKINEQVVCVSSSNDIIVGTHTNYLMWTFEKIDLLESMAAIPKSERDPLFSSQFTDEFSVQMSRELTAPPLAAHGDHQEGKKDKLFIPSTRPIQLKENIVSIIPVPDIHMVMLTTSMTASLLDVQTGTILQHFRLGHFKRGSLRVFHSQPTHCRFCGCASVESISVAYADAEDDSTVIVHTLMVENRAKNNICLRVERDPREKRCLGFEAATEHQHWINNVEGWDTTDMNMIMGVRRKEDEDRPTPRPQSVIDDFDLTPKRPIGTSAVSLFNNTRPSTLTKRVGAGGTRQRITTPLNEDLSSIRPPLNITWEGWAMSATGQVSYYDIPDFEGGPYGRVKRQQLLIQTIGPVTKYGRKSIAVAFGNVIKILYFGNEESFLTDVEQSTRLPDNMRSSNSTSPTNNNSNNNNGLSTQGAKKWRRTHTPAVY</sequence>
<keyword evidence="9" id="KW-0812">Transmembrane</keyword>
<organism evidence="11 12">
    <name type="scientific">Trichomonascus ciferrii</name>
    <dbReference type="NCBI Taxonomy" id="44093"/>
    <lineage>
        <taxon>Eukaryota</taxon>
        <taxon>Fungi</taxon>
        <taxon>Dikarya</taxon>
        <taxon>Ascomycota</taxon>
        <taxon>Saccharomycotina</taxon>
        <taxon>Dipodascomycetes</taxon>
        <taxon>Dipodascales</taxon>
        <taxon>Trichomonascaceae</taxon>
        <taxon>Trichomonascus</taxon>
        <taxon>Trichomonascus ciferrii complex</taxon>
    </lineage>
</organism>
<dbReference type="VEuPathDB" id="FungiDB:TRICI_000287"/>
<evidence type="ECO:0000256" key="1">
    <source>
        <dbReference type="ARBA" id="ARBA00004240"/>
    </source>
</evidence>
<evidence type="ECO:0000256" key="8">
    <source>
        <dbReference type="SAM" id="MobiDB-lite"/>
    </source>
</evidence>
<feature type="compositionally biased region" description="Low complexity" evidence="8">
    <location>
        <begin position="1124"/>
        <end position="1139"/>
    </location>
</feature>
<feature type="transmembrane region" description="Helical" evidence="9">
    <location>
        <begin position="429"/>
        <end position="447"/>
    </location>
</feature>
<evidence type="ECO:0000313" key="11">
    <source>
        <dbReference type="EMBL" id="KAA8917594.1"/>
    </source>
</evidence>
<evidence type="ECO:0000256" key="2">
    <source>
        <dbReference type="ARBA" id="ARBA00004394"/>
    </source>
</evidence>
<protein>
    <recommendedName>
        <fullName evidence="10">SSD domain-containing protein</fullName>
    </recommendedName>
</protein>
<accession>A0A642VDY8</accession>
<dbReference type="EMBL" id="SWFS01000026">
    <property type="protein sequence ID" value="KAA8917594.1"/>
    <property type="molecule type" value="Genomic_DNA"/>
</dbReference>
<feature type="transmembrane region" description="Helical" evidence="9">
    <location>
        <begin position="343"/>
        <end position="366"/>
    </location>
</feature>
<dbReference type="OrthoDB" id="1914839at2759"/>
<evidence type="ECO:0000256" key="9">
    <source>
        <dbReference type="SAM" id="Phobius"/>
    </source>
</evidence>
<proteinExistence type="predicted"/>
<feature type="transmembrane region" description="Helical" evidence="9">
    <location>
        <begin position="530"/>
        <end position="553"/>
    </location>
</feature>
<feature type="domain" description="SSD" evidence="10">
    <location>
        <begin position="204"/>
        <end position="368"/>
    </location>
</feature>
<evidence type="ECO:0000256" key="7">
    <source>
        <dbReference type="ARBA" id="ARBA00023136"/>
    </source>
</evidence>
<dbReference type="GO" id="GO:0032936">
    <property type="term" value="C:SREBP-SCAP complex"/>
    <property type="evidence" value="ECO:0007669"/>
    <property type="project" value="TreeGrafter"/>
</dbReference>
<dbReference type="GO" id="GO:0032934">
    <property type="term" value="F:sterol binding"/>
    <property type="evidence" value="ECO:0007669"/>
    <property type="project" value="InterPro"/>
</dbReference>
<keyword evidence="5" id="KW-0256">Endoplasmic reticulum</keyword>
<comment type="subcellular location">
    <subcellularLocation>
        <location evidence="1">Endoplasmic reticulum</location>
    </subcellularLocation>
    <subcellularLocation>
        <location evidence="2">Golgi apparatus membrane</location>
    </subcellularLocation>
</comment>
<name>A0A642VDY8_9ASCO</name>
<keyword evidence="7 9" id="KW-0472">Membrane</keyword>
<evidence type="ECO:0000256" key="4">
    <source>
        <dbReference type="ARBA" id="ARBA00022737"/>
    </source>
</evidence>
<dbReference type="PANTHER" id="PTHR46378">
    <property type="entry name" value="STEROL REGULATORY ELEMENT-BINDING PROTEIN CLEAVAGE-ACTIVATING PROTEIN"/>
    <property type="match status" value="1"/>
</dbReference>
<dbReference type="GO" id="GO:0032933">
    <property type="term" value="P:SREBP signaling pathway"/>
    <property type="evidence" value="ECO:0007669"/>
    <property type="project" value="InterPro"/>
</dbReference>
<reference evidence="11" key="1">
    <citation type="journal article" date="2019" name="G3 (Bethesda)">
        <title>Genome Assemblies of Two Rare Opportunistic Yeast Pathogens: Diutina rugosa (syn. Candida rugosa) and Trichomonascus ciferrii (syn. Candida ciferrii).</title>
        <authorList>
            <person name="Mixao V."/>
            <person name="Saus E."/>
            <person name="Hansen A.P."/>
            <person name="Lass-Florl C."/>
            <person name="Gabaldon T."/>
        </authorList>
    </citation>
    <scope>NUCLEOTIDE SEQUENCE</scope>
    <source>
        <strain evidence="11">CBS 4856</strain>
    </source>
</reference>
<dbReference type="GO" id="GO:0045540">
    <property type="term" value="P:regulation of cholesterol biosynthetic process"/>
    <property type="evidence" value="ECO:0007669"/>
    <property type="project" value="TreeGrafter"/>
</dbReference>
<dbReference type="GO" id="GO:0005789">
    <property type="term" value="C:endoplasmic reticulum membrane"/>
    <property type="evidence" value="ECO:0007669"/>
    <property type="project" value="InterPro"/>
</dbReference>
<keyword evidence="4" id="KW-0677">Repeat</keyword>
<feature type="region of interest" description="Disordered" evidence="8">
    <location>
        <begin position="968"/>
        <end position="988"/>
    </location>
</feature>
<evidence type="ECO:0000256" key="3">
    <source>
        <dbReference type="ARBA" id="ARBA00022574"/>
    </source>
</evidence>
<feature type="transmembrane region" description="Helical" evidence="9">
    <location>
        <begin position="233"/>
        <end position="258"/>
    </location>
</feature>
<dbReference type="InterPro" id="IPR030225">
    <property type="entry name" value="SCAP"/>
</dbReference>
<dbReference type="Pfam" id="PF12349">
    <property type="entry name" value="Sterol-sensing"/>
    <property type="match status" value="1"/>
</dbReference>
<feature type="transmembrane region" description="Helical" evidence="9">
    <location>
        <begin position="197"/>
        <end position="221"/>
    </location>
</feature>
<feature type="transmembrane region" description="Helical" evidence="9">
    <location>
        <begin position="319"/>
        <end position="337"/>
    </location>
</feature>
<keyword evidence="6" id="KW-0333">Golgi apparatus</keyword>
<evidence type="ECO:0000259" key="10">
    <source>
        <dbReference type="PROSITE" id="PS50156"/>
    </source>
</evidence>
<feature type="compositionally biased region" description="Basic residues" evidence="8">
    <location>
        <begin position="1147"/>
        <end position="1158"/>
    </location>
</feature>
<dbReference type="PROSITE" id="PS50156">
    <property type="entry name" value="SSD"/>
    <property type="match status" value="1"/>
</dbReference>
<evidence type="ECO:0000256" key="6">
    <source>
        <dbReference type="ARBA" id="ARBA00023034"/>
    </source>
</evidence>
<comment type="caution">
    <text evidence="11">The sequence shown here is derived from an EMBL/GenBank/DDBJ whole genome shotgun (WGS) entry which is preliminary data.</text>
</comment>
<feature type="region of interest" description="Disordered" evidence="8">
    <location>
        <begin position="1117"/>
        <end position="1158"/>
    </location>
</feature>